<dbReference type="Gene3D" id="2.60.120.260">
    <property type="entry name" value="Galactose-binding domain-like"/>
    <property type="match status" value="3"/>
</dbReference>
<proteinExistence type="inferred from homology"/>
<dbReference type="InterPro" id="IPR006311">
    <property type="entry name" value="TAT_signal"/>
</dbReference>
<dbReference type="Pfam" id="PF21317">
    <property type="entry name" value="BetaGal_ABD_1"/>
    <property type="match status" value="1"/>
</dbReference>
<evidence type="ECO:0000256" key="5">
    <source>
        <dbReference type="RuleBase" id="RU003679"/>
    </source>
</evidence>
<name>A0A1I7KS25_9BURK</name>
<dbReference type="InterPro" id="IPR019801">
    <property type="entry name" value="Glyco_hydro_35_CS"/>
</dbReference>
<dbReference type="Proteomes" id="UP000199391">
    <property type="component" value="Unassembled WGS sequence"/>
</dbReference>
<dbReference type="InterPro" id="IPR017853">
    <property type="entry name" value="GH"/>
</dbReference>
<evidence type="ECO:0000313" key="8">
    <source>
        <dbReference type="Proteomes" id="UP000199391"/>
    </source>
</evidence>
<evidence type="ECO:0000256" key="4">
    <source>
        <dbReference type="RuleBase" id="RU000675"/>
    </source>
</evidence>
<reference evidence="8" key="1">
    <citation type="submission" date="2016-10" db="EMBL/GenBank/DDBJ databases">
        <authorList>
            <person name="Varghese N."/>
            <person name="Submissions S."/>
        </authorList>
    </citation>
    <scope>NUCLEOTIDE SEQUENCE [LARGE SCALE GENOMIC DNA]</scope>
    <source>
        <strain evidence="8">CGMCC 1.11014</strain>
    </source>
</reference>
<feature type="domain" description="F5/8 type C" evidence="6">
    <location>
        <begin position="708"/>
        <end position="815"/>
    </location>
</feature>
<dbReference type="SUPFAM" id="SSF51445">
    <property type="entry name" value="(Trans)glycosidases"/>
    <property type="match status" value="1"/>
</dbReference>
<dbReference type="Pfam" id="PF00754">
    <property type="entry name" value="F5_F8_type_C"/>
    <property type="match status" value="1"/>
</dbReference>
<keyword evidence="2 4" id="KW-0378">Hydrolase</keyword>
<dbReference type="STRING" id="1035707.SAMN05216552_101929"/>
<keyword evidence="8" id="KW-1185">Reference proteome</keyword>
<dbReference type="PROSITE" id="PS51318">
    <property type="entry name" value="TAT"/>
    <property type="match status" value="1"/>
</dbReference>
<dbReference type="InterPro" id="IPR031330">
    <property type="entry name" value="Gly_Hdrlase_35_cat"/>
</dbReference>
<evidence type="ECO:0000256" key="3">
    <source>
        <dbReference type="ARBA" id="ARBA00023295"/>
    </source>
</evidence>
<dbReference type="RefSeq" id="WP_229490513.1">
    <property type="nucleotide sequence ID" value="NZ_FPBO01000019.1"/>
</dbReference>
<dbReference type="EMBL" id="FPBO01000019">
    <property type="protein sequence ID" value="SFV00253.1"/>
    <property type="molecule type" value="Genomic_DNA"/>
</dbReference>
<dbReference type="PANTHER" id="PTHR23421">
    <property type="entry name" value="BETA-GALACTOSIDASE RELATED"/>
    <property type="match status" value="1"/>
</dbReference>
<dbReference type="GO" id="GO:0004565">
    <property type="term" value="F:beta-galactosidase activity"/>
    <property type="evidence" value="ECO:0007669"/>
    <property type="project" value="UniProtKB-EC"/>
</dbReference>
<dbReference type="Gene3D" id="3.20.20.80">
    <property type="entry name" value="Glycosidases"/>
    <property type="match status" value="1"/>
</dbReference>
<organism evidence="7 8">
    <name type="scientific">Pseudoduganella namucuonensis</name>
    <dbReference type="NCBI Taxonomy" id="1035707"/>
    <lineage>
        <taxon>Bacteria</taxon>
        <taxon>Pseudomonadati</taxon>
        <taxon>Pseudomonadota</taxon>
        <taxon>Betaproteobacteria</taxon>
        <taxon>Burkholderiales</taxon>
        <taxon>Oxalobacteraceae</taxon>
        <taxon>Telluria group</taxon>
        <taxon>Pseudoduganella</taxon>
    </lineage>
</organism>
<dbReference type="InterPro" id="IPR001944">
    <property type="entry name" value="Glycoside_Hdrlase_35"/>
</dbReference>
<sequence>MEKSRKTGIAAQNQWQNLGSDPSGLTPEVASGFDRRRMLGSTAAALGGMMLPAMVHAQAASPRFSIGQNDFLLDGKPLQIRCGEMHFARVPREYWTHRLKALKAMGLNTVCAYLFWNYHEWREGRYDWSGARDAAEFCRLAQQEGLWVILRPGPYACAEWEMGGLPWWLLKSPGDAFLRTRDENFVKPVRRWITEVGRVLGPMQVTQGGPILMVQVENEYGFFGEDLEYMRVMRKSLIDARFDVPLFQCNPTNAVAKTHIPELFSVANFGSDPAAGFKMLASVQQGPLMCGEYYSGWFDTWGGPHRRGSADKAVADIQAMLKANGSFSLYMAHGGTSFGLWGGCDRPFRPDTTSYDYDAPISEAGWMGEKFQAYRDGIKPYLQPGETLPAAPPANPVMAIPAFALKESAAVFANLPAKTIREVSPRPIEQYDISRGLVAYRVTLPAGPAGVLEAAKVRDLAWVYVDGKQVGTMDTRYRRFRVDLPARAKPVTLEILLYTIARVNFGVEIHDRKGLHGPVHFLAKGGQPRALENWEIRAIDFDADGVLPPLAWKQGRAAGPAFWRGAFDASQTADTFLDMSGWGQGVVWVNGRCLGRYWSIGPTQTMYLPGPWIKRGRNEVVVLDLTGPRSARIAGLKEPILDQLHPERDLARPPNKAKPRLDGVTPVHEGEFQPGSATQDVRFAKQAGGSQFCLESLDAFDGKEFAAVAEIALLDANGKTLNQSSWTIAYASSEELTKEDGSALNAINGQATDHWHTAFSGKAPRPAHPHRLVIDLGKQDNVAGFRYTPRQGADGVTGRIKRYRVYVGDKLVTEE</sequence>
<dbReference type="Pfam" id="PF21467">
    <property type="entry name" value="BetaGal_gal-bd"/>
    <property type="match status" value="1"/>
</dbReference>
<dbReference type="PROSITE" id="PS50022">
    <property type="entry name" value="FA58C_3"/>
    <property type="match status" value="1"/>
</dbReference>
<evidence type="ECO:0000256" key="1">
    <source>
        <dbReference type="ARBA" id="ARBA00009809"/>
    </source>
</evidence>
<comment type="catalytic activity">
    <reaction evidence="4">
        <text>Hydrolysis of terminal non-reducing beta-D-galactose residues in beta-D-galactosides.</text>
        <dbReference type="EC" id="3.2.1.23"/>
    </reaction>
</comment>
<evidence type="ECO:0000259" key="6">
    <source>
        <dbReference type="PROSITE" id="PS50022"/>
    </source>
</evidence>
<evidence type="ECO:0000313" key="7">
    <source>
        <dbReference type="EMBL" id="SFV00253.1"/>
    </source>
</evidence>
<comment type="similarity">
    <text evidence="1 5">Belongs to the glycosyl hydrolase 35 family.</text>
</comment>
<protein>
    <recommendedName>
        <fullName evidence="4">Beta-galactosidase</fullName>
        <ecNumber evidence="4">3.2.1.23</ecNumber>
    </recommendedName>
</protein>
<accession>A0A1I7KS25</accession>
<dbReference type="Pfam" id="PF01301">
    <property type="entry name" value="Glyco_hydro_35"/>
    <property type="match status" value="1"/>
</dbReference>
<dbReference type="InterPro" id="IPR000421">
    <property type="entry name" value="FA58C"/>
</dbReference>
<dbReference type="InterPro" id="IPR048912">
    <property type="entry name" value="BetaGal1-like_ABD1"/>
</dbReference>
<dbReference type="PRINTS" id="PR00742">
    <property type="entry name" value="GLHYDRLASE35"/>
</dbReference>
<dbReference type="EC" id="3.2.1.23" evidence="4"/>
<dbReference type="InterPro" id="IPR008979">
    <property type="entry name" value="Galactose-bd-like_sf"/>
</dbReference>
<gene>
    <name evidence="7" type="ORF">SAMN05216552_101929</name>
</gene>
<dbReference type="GO" id="GO:0005975">
    <property type="term" value="P:carbohydrate metabolic process"/>
    <property type="evidence" value="ECO:0007669"/>
    <property type="project" value="InterPro"/>
</dbReference>
<dbReference type="SUPFAM" id="SSF49785">
    <property type="entry name" value="Galactose-binding domain-like"/>
    <property type="match status" value="2"/>
</dbReference>
<keyword evidence="3 4" id="KW-0326">Glycosidase</keyword>
<evidence type="ECO:0000256" key="2">
    <source>
        <dbReference type="ARBA" id="ARBA00022801"/>
    </source>
</evidence>
<dbReference type="InterPro" id="IPR048913">
    <property type="entry name" value="BetaGal_gal-bd"/>
</dbReference>
<dbReference type="AlphaFoldDB" id="A0A1I7KS25"/>
<dbReference type="PROSITE" id="PS01182">
    <property type="entry name" value="GLYCOSYL_HYDROL_F35"/>
    <property type="match status" value="1"/>
</dbReference>